<keyword evidence="3" id="KW-1185">Reference proteome</keyword>
<accession>A0A371DMJ4</accession>
<proteinExistence type="predicted"/>
<organism evidence="2 3">
    <name type="scientific">Lentinus brumalis</name>
    <dbReference type="NCBI Taxonomy" id="2498619"/>
    <lineage>
        <taxon>Eukaryota</taxon>
        <taxon>Fungi</taxon>
        <taxon>Dikarya</taxon>
        <taxon>Basidiomycota</taxon>
        <taxon>Agaricomycotina</taxon>
        <taxon>Agaricomycetes</taxon>
        <taxon>Polyporales</taxon>
        <taxon>Polyporaceae</taxon>
        <taxon>Lentinus</taxon>
    </lineage>
</organism>
<evidence type="ECO:0000313" key="2">
    <source>
        <dbReference type="EMBL" id="RDX53753.1"/>
    </source>
</evidence>
<sequence length="261" mass="29367">MFIAPELLRSMTSMDAFRDDPLMVELFDRFMFWQQHMRPVFAENPTWNPQFISECLSAAVRHILAKHPDRDIAILPHFDLPGPDGKRSPAATEPSASTKEPLDHTTSESIRRVRYAVLHHSNEPTLKGRLLETPNGAMKILSSRKDCSCCIIIEAEEYRTRGVLSFRPEAIAAASTLMSHTSLTDVRTCVTDGLNWMFGRLVLRDGRQIYLDLNPVDIYLSPLFTPPDDILRSRLYRVVGLLACWIDGVAPFIGDAQGGGQ</sequence>
<dbReference type="OrthoDB" id="3144838at2759"/>
<evidence type="ECO:0000256" key="1">
    <source>
        <dbReference type="SAM" id="MobiDB-lite"/>
    </source>
</evidence>
<feature type="region of interest" description="Disordered" evidence="1">
    <location>
        <begin position="83"/>
        <end position="107"/>
    </location>
</feature>
<evidence type="ECO:0000313" key="3">
    <source>
        <dbReference type="Proteomes" id="UP000256964"/>
    </source>
</evidence>
<dbReference type="EMBL" id="KZ857386">
    <property type="protein sequence ID" value="RDX53753.1"/>
    <property type="molecule type" value="Genomic_DNA"/>
</dbReference>
<name>A0A371DMJ4_9APHY</name>
<reference evidence="2 3" key="1">
    <citation type="journal article" date="2018" name="Biotechnol. Biofuels">
        <title>Integrative visual omics of the white-rot fungus Polyporus brumalis exposes the biotechnological potential of its oxidative enzymes for delignifying raw plant biomass.</title>
        <authorList>
            <person name="Miyauchi S."/>
            <person name="Rancon A."/>
            <person name="Drula E."/>
            <person name="Hage H."/>
            <person name="Chaduli D."/>
            <person name="Favel A."/>
            <person name="Grisel S."/>
            <person name="Henrissat B."/>
            <person name="Herpoel-Gimbert I."/>
            <person name="Ruiz-Duenas F.J."/>
            <person name="Chevret D."/>
            <person name="Hainaut M."/>
            <person name="Lin J."/>
            <person name="Wang M."/>
            <person name="Pangilinan J."/>
            <person name="Lipzen A."/>
            <person name="Lesage-Meessen L."/>
            <person name="Navarro D."/>
            <person name="Riley R."/>
            <person name="Grigoriev I.V."/>
            <person name="Zhou S."/>
            <person name="Raouche S."/>
            <person name="Rosso M.N."/>
        </authorList>
    </citation>
    <scope>NUCLEOTIDE SEQUENCE [LARGE SCALE GENOMIC DNA]</scope>
    <source>
        <strain evidence="2 3">BRFM 1820</strain>
    </source>
</reference>
<dbReference type="AlphaFoldDB" id="A0A371DMJ4"/>
<dbReference type="Proteomes" id="UP000256964">
    <property type="component" value="Unassembled WGS sequence"/>
</dbReference>
<protein>
    <submittedName>
        <fullName evidence="2">Uncharacterized protein</fullName>
    </submittedName>
</protein>
<gene>
    <name evidence="2" type="ORF">OH76DRAFT_1479536</name>
</gene>